<evidence type="ECO:0000256" key="1">
    <source>
        <dbReference type="ARBA" id="ARBA00004141"/>
    </source>
</evidence>
<evidence type="ECO:0000256" key="10">
    <source>
        <dbReference type="RuleBase" id="RU362022"/>
    </source>
</evidence>
<dbReference type="AlphaFoldDB" id="A0A6A6WMJ1"/>
<keyword evidence="9 10" id="KW-0472">Membrane</keyword>
<dbReference type="PANTHER" id="PTHR12714">
    <property type="entry name" value="PROTEIN-S ISOPRENYLCYSTEINE O-METHYLTRANSFERASE"/>
    <property type="match status" value="1"/>
</dbReference>
<evidence type="ECO:0000256" key="4">
    <source>
        <dbReference type="ARBA" id="ARBA00022603"/>
    </source>
</evidence>
<feature type="transmembrane region" description="Helical" evidence="10">
    <location>
        <begin position="39"/>
        <end position="67"/>
    </location>
</feature>
<organism evidence="11 12">
    <name type="scientific">Pseudovirgaria hyperparasitica</name>
    <dbReference type="NCBI Taxonomy" id="470096"/>
    <lineage>
        <taxon>Eukaryota</taxon>
        <taxon>Fungi</taxon>
        <taxon>Dikarya</taxon>
        <taxon>Ascomycota</taxon>
        <taxon>Pezizomycotina</taxon>
        <taxon>Dothideomycetes</taxon>
        <taxon>Dothideomycetes incertae sedis</taxon>
        <taxon>Acrospermales</taxon>
        <taxon>Acrospermaceae</taxon>
        <taxon>Pseudovirgaria</taxon>
    </lineage>
</organism>
<keyword evidence="6 10" id="KW-0949">S-adenosyl-L-methionine</keyword>
<keyword evidence="8 10" id="KW-1133">Transmembrane helix</keyword>
<name>A0A6A6WMJ1_9PEZI</name>
<evidence type="ECO:0000256" key="3">
    <source>
        <dbReference type="ARBA" id="ARBA00012151"/>
    </source>
</evidence>
<dbReference type="InterPro" id="IPR007269">
    <property type="entry name" value="ICMT_MeTrfase"/>
</dbReference>
<sequence>MVQAGESFNHQVQSEWRAGHVLVTRGVYGVVRHPSYWGFFWWGVGSQVLVGNVGCGVVYACVLWRFFARRIASEERYLVGFFGEEYVRFRARTPVGIPFIA</sequence>
<evidence type="ECO:0000256" key="7">
    <source>
        <dbReference type="ARBA" id="ARBA00022692"/>
    </source>
</evidence>
<dbReference type="Proteomes" id="UP000799437">
    <property type="component" value="Unassembled WGS sequence"/>
</dbReference>
<gene>
    <name evidence="11" type="ORF">EJ05DRAFT_460136</name>
</gene>
<keyword evidence="4 10" id="KW-0489">Methyltransferase</keyword>
<dbReference type="Gene3D" id="1.20.120.1630">
    <property type="match status" value="1"/>
</dbReference>
<keyword evidence="5" id="KW-0808">Transferase</keyword>
<evidence type="ECO:0000256" key="5">
    <source>
        <dbReference type="ARBA" id="ARBA00022679"/>
    </source>
</evidence>
<evidence type="ECO:0000313" key="12">
    <source>
        <dbReference type="Proteomes" id="UP000799437"/>
    </source>
</evidence>
<dbReference type="PROSITE" id="PS51564">
    <property type="entry name" value="SAM_ICMT"/>
    <property type="match status" value="1"/>
</dbReference>
<evidence type="ECO:0000256" key="8">
    <source>
        <dbReference type="ARBA" id="ARBA00022989"/>
    </source>
</evidence>
<dbReference type="EC" id="2.1.1.100" evidence="3 10"/>
<evidence type="ECO:0000256" key="2">
    <source>
        <dbReference type="ARBA" id="ARBA00009140"/>
    </source>
</evidence>
<dbReference type="Pfam" id="PF04140">
    <property type="entry name" value="ICMT"/>
    <property type="match status" value="1"/>
</dbReference>
<proteinExistence type="inferred from homology"/>
<evidence type="ECO:0000256" key="9">
    <source>
        <dbReference type="ARBA" id="ARBA00023136"/>
    </source>
</evidence>
<keyword evidence="7 10" id="KW-0812">Transmembrane</keyword>
<dbReference type="GO" id="GO:0005789">
    <property type="term" value="C:endoplasmic reticulum membrane"/>
    <property type="evidence" value="ECO:0007669"/>
    <property type="project" value="UniProtKB-SubCell"/>
</dbReference>
<dbReference type="PANTHER" id="PTHR12714:SF9">
    <property type="entry name" value="PROTEIN-S-ISOPRENYLCYSTEINE O-METHYLTRANSFERASE"/>
    <property type="match status" value="1"/>
</dbReference>
<reference evidence="11" key="1">
    <citation type="journal article" date="2020" name="Stud. Mycol.">
        <title>101 Dothideomycetes genomes: a test case for predicting lifestyles and emergence of pathogens.</title>
        <authorList>
            <person name="Haridas S."/>
            <person name="Albert R."/>
            <person name="Binder M."/>
            <person name="Bloem J."/>
            <person name="Labutti K."/>
            <person name="Salamov A."/>
            <person name="Andreopoulos B."/>
            <person name="Baker S."/>
            <person name="Barry K."/>
            <person name="Bills G."/>
            <person name="Bluhm B."/>
            <person name="Cannon C."/>
            <person name="Castanera R."/>
            <person name="Culley D."/>
            <person name="Daum C."/>
            <person name="Ezra D."/>
            <person name="Gonzalez J."/>
            <person name="Henrissat B."/>
            <person name="Kuo A."/>
            <person name="Liang C."/>
            <person name="Lipzen A."/>
            <person name="Lutzoni F."/>
            <person name="Magnuson J."/>
            <person name="Mondo S."/>
            <person name="Nolan M."/>
            <person name="Ohm R."/>
            <person name="Pangilinan J."/>
            <person name="Park H.-J."/>
            <person name="Ramirez L."/>
            <person name="Alfaro M."/>
            <person name="Sun H."/>
            <person name="Tritt A."/>
            <person name="Yoshinaga Y."/>
            <person name="Zwiers L.-H."/>
            <person name="Turgeon B."/>
            <person name="Goodwin S."/>
            <person name="Spatafora J."/>
            <person name="Crous P."/>
            <person name="Grigoriev I."/>
        </authorList>
    </citation>
    <scope>NUCLEOTIDE SEQUENCE</scope>
    <source>
        <strain evidence="11">CBS 121739</strain>
    </source>
</reference>
<evidence type="ECO:0000313" key="11">
    <source>
        <dbReference type="EMBL" id="KAF2763368.1"/>
    </source>
</evidence>
<protein>
    <recommendedName>
        <fullName evidence="3 10">Protein-S-isoprenylcysteine O-methyltransferase</fullName>
        <ecNumber evidence="3 10">2.1.1.100</ecNumber>
    </recommendedName>
</protein>
<comment type="subcellular location">
    <subcellularLocation>
        <location evidence="10">Endoplasmic reticulum membrane</location>
        <topology evidence="10">Multi-pass membrane protein</topology>
    </subcellularLocation>
    <subcellularLocation>
        <location evidence="1">Membrane</location>
        <topology evidence="1">Multi-pass membrane protein</topology>
    </subcellularLocation>
</comment>
<keyword evidence="12" id="KW-1185">Reference proteome</keyword>
<evidence type="ECO:0000256" key="6">
    <source>
        <dbReference type="ARBA" id="ARBA00022691"/>
    </source>
</evidence>
<keyword evidence="10" id="KW-0256">Endoplasmic reticulum</keyword>
<dbReference type="GeneID" id="54483657"/>
<comment type="caution">
    <text evidence="10">Lacks conserved residue(s) required for the propagation of feature annotation.</text>
</comment>
<accession>A0A6A6WMJ1</accession>
<dbReference type="InterPro" id="IPR025770">
    <property type="entry name" value="PPMT_MeTrfase"/>
</dbReference>
<dbReference type="EMBL" id="ML996565">
    <property type="protein sequence ID" value="KAF2763368.1"/>
    <property type="molecule type" value="Genomic_DNA"/>
</dbReference>
<dbReference type="RefSeq" id="XP_033605819.1">
    <property type="nucleotide sequence ID" value="XM_033742603.1"/>
</dbReference>
<comment type="catalytic activity">
    <reaction evidence="10">
        <text>[protein]-C-terminal S-[(2E,6E)-farnesyl]-L-cysteine + S-adenosyl-L-methionine = [protein]-C-terminal S-[(2E,6E)-farnesyl]-L-cysteine methyl ester + S-adenosyl-L-homocysteine</text>
        <dbReference type="Rhea" id="RHEA:21672"/>
        <dbReference type="Rhea" id="RHEA-COMP:12125"/>
        <dbReference type="Rhea" id="RHEA-COMP:12126"/>
        <dbReference type="ChEBI" id="CHEBI:57856"/>
        <dbReference type="ChEBI" id="CHEBI:59789"/>
        <dbReference type="ChEBI" id="CHEBI:90510"/>
        <dbReference type="ChEBI" id="CHEBI:90511"/>
        <dbReference type="EC" id="2.1.1.100"/>
    </reaction>
</comment>
<dbReference type="GO" id="GO:0032259">
    <property type="term" value="P:methylation"/>
    <property type="evidence" value="ECO:0007669"/>
    <property type="project" value="UniProtKB-KW"/>
</dbReference>
<comment type="similarity">
    <text evidence="2 10">Belongs to the class VI-like SAM-binding methyltransferase superfamily. Isoprenylcysteine carboxyl methyltransferase family.</text>
</comment>
<dbReference type="GO" id="GO:0004671">
    <property type="term" value="F:protein C-terminal S-isoprenylcysteine carboxyl O-methyltransferase activity"/>
    <property type="evidence" value="ECO:0007669"/>
    <property type="project" value="UniProtKB-EC"/>
</dbReference>
<dbReference type="OrthoDB" id="422086at2759"/>